<dbReference type="Proteomes" id="UP000807353">
    <property type="component" value="Unassembled WGS sequence"/>
</dbReference>
<name>A0A9P6CJR9_9AGAR</name>
<evidence type="ECO:0000313" key="1">
    <source>
        <dbReference type="EMBL" id="KAF9463134.1"/>
    </source>
</evidence>
<comment type="caution">
    <text evidence="1">The sequence shown here is derived from an EMBL/GenBank/DDBJ whole genome shotgun (WGS) entry which is preliminary data.</text>
</comment>
<proteinExistence type="predicted"/>
<dbReference type="AlphaFoldDB" id="A0A9P6CJR9"/>
<evidence type="ECO:0000313" key="2">
    <source>
        <dbReference type="Proteomes" id="UP000807353"/>
    </source>
</evidence>
<keyword evidence="2" id="KW-1185">Reference proteome</keyword>
<accession>A0A9P6CJR9</accession>
<dbReference type="OrthoDB" id="2796893at2759"/>
<dbReference type="EMBL" id="MU150265">
    <property type="protein sequence ID" value="KAF9463134.1"/>
    <property type="molecule type" value="Genomic_DNA"/>
</dbReference>
<sequence length="273" mass="29681">MLVNSKMWWPTVILIMESQKNFELSDCTMLLLKIPLLKSNNATGRARPTSDAKCLDDFIWMQNSAGMSPCLVSSGVFAACAGPAWNIPSLNNTVHYTSPNGTTANDCSCSWSAYNLLGACTACQGFPEFILGGVSRGVYPSIIIRLVFPSANPIQYSHPILGGHGSIFMAQRKVRRHNGATSIQSRPRRYCSWSVSAPHSHTGISIHRGYFHLWCCYGYTGGDSSGGRYLALFTLSQSPAPDRTLSSIVNFGSCIIGAALYSISLHFPKTTPL</sequence>
<protein>
    <submittedName>
        <fullName evidence="1">Uncharacterized protein</fullName>
    </submittedName>
</protein>
<reference evidence="1" key="1">
    <citation type="submission" date="2020-11" db="EMBL/GenBank/DDBJ databases">
        <authorList>
            <consortium name="DOE Joint Genome Institute"/>
            <person name="Ahrendt S."/>
            <person name="Riley R."/>
            <person name="Andreopoulos W."/>
            <person name="Labutti K."/>
            <person name="Pangilinan J."/>
            <person name="Ruiz-Duenas F.J."/>
            <person name="Barrasa J.M."/>
            <person name="Sanchez-Garcia M."/>
            <person name="Camarero S."/>
            <person name="Miyauchi S."/>
            <person name="Serrano A."/>
            <person name="Linde D."/>
            <person name="Babiker R."/>
            <person name="Drula E."/>
            <person name="Ayuso-Fernandez I."/>
            <person name="Pacheco R."/>
            <person name="Padilla G."/>
            <person name="Ferreira P."/>
            <person name="Barriuso J."/>
            <person name="Kellner H."/>
            <person name="Castanera R."/>
            <person name="Alfaro M."/>
            <person name="Ramirez L."/>
            <person name="Pisabarro A.G."/>
            <person name="Kuo A."/>
            <person name="Tritt A."/>
            <person name="Lipzen A."/>
            <person name="He G."/>
            <person name="Yan M."/>
            <person name="Ng V."/>
            <person name="Cullen D."/>
            <person name="Martin F."/>
            <person name="Rosso M.-N."/>
            <person name="Henrissat B."/>
            <person name="Hibbett D."/>
            <person name="Martinez A.T."/>
            <person name="Grigoriev I.V."/>
        </authorList>
    </citation>
    <scope>NUCLEOTIDE SEQUENCE</scope>
    <source>
        <strain evidence="1">CBS 247.69</strain>
    </source>
</reference>
<gene>
    <name evidence="1" type="ORF">BDZ94DRAFT_639126</name>
</gene>
<organism evidence="1 2">
    <name type="scientific">Collybia nuda</name>
    <dbReference type="NCBI Taxonomy" id="64659"/>
    <lineage>
        <taxon>Eukaryota</taxon>
        <taxon>Fungi</taxon>
        <taxon>Dikarya</taxon>
        <taxon>Basidiomycota</taxon>
        <taxon>Agaricomycotina</taxon>
        <taxon>Agaricomycetes</taxon>
        <taxon>Agaricomycetidae</taxon>
        <taxon>Agaricales</taxon>
        <taxon>Tricholomatineae</taxon>
        <taxon>Clitocybaceae</taxon>
        <taxon>Collybia</taxon>
    </lineage>
</organism>